<dbReference type="EMBL" id="AP024444">
    <property type="protein sequence ID" value="BCS20697.1"/>
    <property type="molecule type" value="Genomic_DNA"/>
</dbReference>
<protein>
    <submittedName>
        <fullName evidence="7">Uncharacterized protein</fullName>
    </submittedName>
</protein>
<comment type="similarity">
    <text evidence="2">Belongs to the TfdA dioxygenase family.</text>
</comment>
<dbReference type="OrthoDB" id="10257314at2759"/>
<keyword evidence="8" id="KW-1185">Reference proteome</keyword>
<dbReference type="PANTHER" id="PTHR30468:SF1">
    <property type="entry name" value="ALPHA-KETOGLUTARATE-DEPENDENT SULFONATE DIOXYGENASE"/>
    <property type="match status" value="1"/>
</dbReference>
<keyword evidence="3" id="KW-0479">Metal-binding</keyword>
<keyword evidence="5" id="KW-0560">Oxidoreductase</keyword>
<dbReference type="AlphaFoldDB" id="A0A7R8AJJ8"/>
<evidence type="ECO:0000256" key="2">
    <source>
        <dbReference type="ARBA" id="ARBA00005896"/>
    </source>
</evidence>
<dbReference type="RefSeq" id="XP_041552891.1">
    <property type="nucleotide sequence ID" value="XM_041699847.1"/>
</dbReference>
<evidence type="ECO:0000256" key="5">
    <source>
        <dbReference type="ARBA" id="ARBA00023002"/>
    </source>
</evidence>
<evidence type="ECO:0000256" key="3">
    <source>
        <dbReference type="ARBA" id="ARBA00022723"/>
    </source>
</evidence>
<evidence type="ECO:0000256" key="6">
    <source>
        <dbReference type="ARBA" id="ARBA00023004"/>
    </source>
</evidence>
<dbReference type="GO" id="GO:0005737">
    <property type="term" value="C:cytoplasm"/>
    <property type="evidence" value="ECO:0007669"/>
    <property type="project" value="TreeGrafter"/>
</dbReference>
<dbReference type="InterPro" id="IPR042098">
    <property type="entry name" value="TauD-like_sf"/>
</dbReference>
<dbReference type="InterPro" id="IPR051323">
    <property type="entry name" value="AtsK-like"/>
</dbReference>
<reference evidence="7" key="1">
    <citation type="submission" date="2021-01" db="EMBL/GenBank/DDBJ databases">
        <authorList>
            <consortium name="Aspergillus puulaauensis MK2 genome sequencing consortium"/>
            <person name="Kazuki M."/>
            <person name="Futagami T."/>
        </authorList>
    </citation>
    <scope>NUCLEOTIDE SEQUENCE</scope>
    <source>
        <strain evidence="7">MK2</strain>
    </source>
</reference>
<dbReference type="Proteomes" id="UP000654913">
    <property type="component" value="Chromosome 2"/>
</dbReference>
<keyword evidence="4" id="KW-0223">Dioxygenase</keyword>
<dbReference type="GO" id="GO:0046872">
    <property type="term" value="F:metal ion binding"/>
    <property type="evidence" value="ECO:0007669"/>
    <property type="project" value="UniProtKB-KW"/>
</dbReference>
<dbReference type="SUPFAM" id="SSF51197">
    <property type="entry name" value="Clavaminate synthase-like"/>
    <property type="match status" value="1"/>
</dbReference>
<evidence type="ECO:0000256" key="1">
    <source>
        <dbReference type="ARBA" id="ARBA00001954"/>
    </source>
</evidence>
<evidence type="ECO:0000256" key="4">
    <source>
        <dbReference type="ARBA" id="ARBA00022964"/>
    </source>
</evidence>
<accession>A0A7R8AJJ8</accession>
<evidence type="ECO:0000313" key="7">
    <source>
        <dbReference type="EMBL" id="BCS20697.1"/>
    </source>
</evidence>
<name>A0A7R8AJJ8_9EURO</name>
<gene>
    <name evidence="7" type="ORF">APUU_21129A</name>
</gene>
<proteinExistence type="inferred from homology"/>
<evidence type="ECO:0000313" key="8">
    <source>
        <dbReference type="Proteomes" id="UP000654913"/>
    </source>
</evidence>
<dbReference type="GeneID" id="64970702"/>
<dbReference type="KEGG" id="apuu:APUU_21129A"/>
<sequence length="91" mass="9625">MAAEPLYPAYLPVRPEGFTATLDVPAFDAEEPGLRADPELPDILSSKAALKNITPRVGTEIHSLQLSQLTAAGLDQVALLAAQRGVLVFVS</sequence>
<organism evidence="7 8">
    <name type="scientific">Aspergillus puulaauensis</name>
    <dbReference type="NCBI Taxonomy" id="1220207"/>
    <lineage>
        <taxon>Eukaryota</taxon>
        <taxon>Fungi</taxon>
        <taxon>Dikarya</taxon>
        <taxon>Ascomycota</taxon>
        <taxon>Pezizomycotina</taxon>
        <taxon>Eurotiomycetes</taxon>
        <taxon>Eurotiomycetidae</taxon>
        <taxon>Eurotiales</taxon>
        <taxon>Aspergillaceae</taxon>
        <taxon>Aspergillus</taxon>
    </lineage>
</organism>
<reference evidence="7" key="2">
    <citation type="submission" date="2021-02" db="EMBL/GenBank/DDBJ databases">
        <title>Aspergillus puulaauensis MK2 genome sequence.</title>
        <authorList>
            <person name="Futagami T."/>
            <person name="Mori K."/>
            <person name="Kadooka C."/>
            <person name="Tanaka T."/>
        </authorList>
    </citation>
    <scope>NUCLEOTIDE SEQUENCE</scope>
    <source>
        <strain evidence="7">MK2</strain>
    </source>
</reference>
<keyword evidence="6" id="KW-0408">Iron</keyword>
<dbReference type="PANTHER" id="PTHR30468">
    <property type="entry name" value="ALPHA-KETOGLUTARATE-DEPENDENT SULFONATE DIOXYGENASE"/>
    <property type="match status" value="1"/>
</dbReference>
<dbReference type="GO" id="GO:0016706">
    <property type="term" value="F:2-oxoglutarate-dependent dioxygenase activity"/>
    <property type="evidence" value="ECO:0007669"/>
    <property type="project" value="TreeGrafter"/>
</dbReference>
<comment type="cofactor">
    <cofactor evidence="1">
        <name>Fe(2+)</name>
        <dbReference type="ChEBI" id="CHEBI:29033"/>
    </cofactor>
</comment>
<dbReference type="Gene3D" id="3.60.130.10">
    <property type="entry name" value="Clavaminate synthase-like"/>
    <property type="match status" value="1"/>
</dbReference>